<name>A0AAN8YE43_SOLBU</name>
<dbReference type="Proteomes" id="UP001371456">
    <property type="component" value="Unassembled WGS sequence"/>
</dbReference>
<gene>
    <name evidence="2" type="ORF">RDI58_013440</name>
</gene>
<comment type="caution">
    <text evidence="2">The sequence shown here is derived from an EMBL/GenBank/DDBJ whole genome shotgun (WGS) entry which is preliminary data.</text>
</comment>
<feature type="region of interest" description="Disordered" evidence="1">
    <location>
        <begin position="63"/>
        <end position="87"/>
    </location>
</feature>
<evidence type="ECO:0000313" key="2">
    <source>
        <dbReference type="EMBL" id="KAK6789640.1"/>
    </source>
</evidence>
<dbReference type="AlphaFoldDB" id="A0AAN8YE43"/>
<dbReference type="EMBL" id="JBANQN010000005">
    <property type="protein sequence ID" value="KAK6789640.1"/>
    <property type="molecule type" value="Genomic_DNA"/>
</dbReference>
<accession>A0AAN8YE43</accession>
<feature type="compositionally biased region" description="Acidic residues" evidence="1">
    <location>
        <begin position="64"/>
        <end position="73"/>
    </location>
</feature>
<sequence length="87" mass="9642">MKRKTVLSITTDGSLKVKRSTIVFTNQFHGETKKEEDEGITVCVGSQMEDSNLTQSSYHITLEEGPDIDDTDDNDVHKASPQLEDGV</sequence>
<reference evidence="2 3" key="1">
    <citation type="submission" date="2024-02" db="EMBL/GenBank/DDBJ databases">
        <title>de novo genome assembly of Solanum bulbocastanum strain 11H21.</title>
        <authorList>
            <person name="Hosaka A.J."/>
        </authorList>
    </citation>
    <scope>NUCLEOTIDE SEQUENCE [LARGE SCALE GENOMIC DNA]</scope>
    <source>
        <tissue evidence="2">Young leaves</tissue>
    </source>
</reference>
<evidence type="ECO:0000256" key="1">
    <source>
        <dbReference type="SAM" id="MobiDB-lite"/>
    </source>
</evidence>
<protein>
    <submittedName>
        <fullName evidence="2">Uncharacterized protein</fullName>
    </submittedName>
</protein>
<keyword evidence="3" id="KW-1185">Reference proteome</keyword>
<organism evidence="2 3">
    <name type="scientific">Solanum bulbocastanum</name>
    <name type="common">Wild potato</name>
    <dbReference type="NCBI Taxonomy" id="147425"/>
    <lineage>
        <taxon>Eukaryota</taxon>
        <taxon>Viridiplantae</taxon>
        <taxon>Streptophyta</taxon>
        <taxon>Embryophyta</taxon>
        <taxon>Tracheophyta</taxon>
        <taxon>Spermatophyta</taxon>
        <taxon>Magnoliopsida</taxon>
        <taxon>eudicotyledons</taxon>
        <taxon>Gunneridae</taxon>
        <taxon>Pentapetalae</taxon>
        <taxon>asterids</taxon>
        <taxon>lamiids</taxon>
        <taxon>Solanales</taxon>
        <taxon>Solanaceae</taxon>
        <taxon>Solanoideae</taxon>
        <taxon>Solaneae</taxon>
        <taxon>Solanum</taxon>
    </lineage>
</organism>
<proteinExistence type="predicted"/>
<evidence type="ECO:0000313" key="3">
    <source>
        <dbReference type="Proteomes" id="UP001371456"/>
    </source>
</evidence>